<keyword evidence="4 6" id="KW-1133">Transmembrane helix</keyword>
<feature type="transmembrane region" description="Helical" evidence="6">
    <location>
        <begin position="182"/>
        <end position="203"/>
    </location>
</feature>
<gene>
    <name evidence="7" type="ORF">ACFPTN_08240</name>
</gene>
<comment type="caution">
    <text evidence="7">The sequence shown here is derived from an EMBL/GenBank/DDBJ whole genome shotgun (WGS) entry which is preliminary data.</text>
</comment>
<feature type="transmembrane region" description="Helical" evidence="6">
    <location>
        <begin position="124"/>
        <end position="142"/>
    </location>
</feature>
<evidence type="ECO:0000256" key="4">
    <source>
        <dbReference type="ARBA" id="ARBA00022989"/>
    </source>
</evidence>
<feature type="transmembrane region" description="Helical" evidence="6">
    <location>
        <begin position="47"/>
        <end position="65"/>
    </location>
</feature>
<sequence>MELQHISEFDRAVAGGKGELVRFGASFLFMVGVMFLAATHGAGEGELLLVMAATAAAYMAMNIGANDVANNVGPAVGAKAFSLLGALGIAAVFDIAGALIAGERVIERMRSGIIHPGMLSEPQILVWVMLAALLASAVWINIASALGAPVSTTHSIVGAIMGGGIAAHGPEIVNWPVMGRIVASWVVSPVLGGVLAAMFLYFIKRSITHQIDMAAAARRVVPALLGVMAWIFTTFLFVEGLGRLPSVTRGLALSCGLGAGVLTFAIVRARVRDRGLFIPNTEHGVNRLFVLPLMFAAAVMSFAHGSNDVANAVGPLAAIVHAVTYGSGPGQGATVAGWAMLVGALGIGVGLALFGPRVIRTIGSELTELDNMRAFSVAMGSALTVILASLLGLPVSSTHVVVGSVLGVGFLREYLDGSHERMVEEFKAHHPQGDQEAIDDFMQRFGAASPDGKGELLKNLKRQSRSGEDPARFAKWERKAMRRAYRQELVRRSQLRRILAAWVVTVPVSALTAAALFHVIGGALPR</sequence>
<evidence type="ECO:0000256" key="6">
    <source>
        <dbReference type="RuleBase" id="RU363058"/>
    </source>
</evidence>
<evidence type="ECO:0000256" key="2">
    <source>
        <dbReference type="ARBA" id="ARBA00022448"/>
    </source>
</evidence>
<feature type="transmembrane region" description="Helical" evidence="6">
    <location>
        <begin position="499"/>
        <end position="520"/>
    </location>
</feature>
<reference evidence="8" key="1">
    <citation type="journal article" date="2019" name="Int. J. Syst. Evol. Microbiol.">
        <title>The Global Catalogue of Microorganisms (GCM) 10K type strain sequencing project: providing services to taxonomists for standard genome sequencing and annotation.</title>
        <authorList>
            <consortium name="The Broad Institute Genomics Platform"/>
            <consortium name="The Broad Institute Genome Sequencing Center for Infectious Disease"/>
            <person name="Wu L."/>
            <person name="Ma J."/>
        </authorList>
    </citation>
    <scope>NUCLEOTIDE SEQUENCE [LARGE SCALE GENOMIC DNA]</scope>
    <source>
        <strain evidence="8">SHR3</strain>
    </source>
</reference>
<feature type="transmembrane region" description="Helical" evidence="6">
    <location>
        <begin position="335"/>
        <end position="354"/>
    </location>
</feature>
<organism evidence="7 8">
    <name type="scientific">Thauera sinica</name>
    <dbReference type="NCBI Taxonomy" id="2665146"/>
    <lineage>
        <taxon>Bacteria</taxon>
        <taxon>Pseudomonadati</taxon>
        <taxon>Pseudomonadota</taxon>
        <taxon>Betaproteobacteria</taxon>
        <taxon>Rhodocyclales</taxon>
        <taxon>Zoogloeaceae</taxon>
        <taxon>Thauera</taxon>
    </lineage>
</organism>
<proteinExistence type="inferred from homology"/>
<keyword evidence="8" id="KW-1185">Reference proteome</keyword>
<dbReference type="InterPro" id="IPR001204">
    <property type="entry name" value="Phos_transporter"/>
</dbReference>
<evidence type="ECO:0000256" key="1">
    <source>
        <dbReference type="ARBA" id="ARBA00004141"/>
    </source>
</evidence>
<keyword evidence="6" id="KW-0592">Phosphate transport</keyword>
<dbReference type="PANTHER" id="PTHR11101:SF80">
    <property type="entry name" value="PHOSPHATE TRANSPORTER"/>
    <property type="match status" value="1"/>
</dbReference>
<comment type="subcellular location">
    <subcellularLocation>
        <location evidence="1 6">Membrane</location>
        <topology evidence="1 6">Multi-pass membrane protein</topology>
    </subcellularLocation>
</comment>
<accession>A0ABW1APY2</accession>
<feature type="transmembrane region" description="Helical" evidence="6">
    <location>
        <begin position="250"/>
        <end position="267"/>
    </location>
</feature>
<dbReference type="PANTHER" id="PTHR11101">
    <property type="entry name" value="PHOSPHATE TRANSPORTER"/>
    <property type="match status" value="1"/>
</dbReference>
<feature type="transmembrane region" description="Helical" evidence="6">
    <location>
        <begin position="288"/>
        <end position="306"/>
    </location>
</feature>
<dbReference type="RefSeq" id="WP_096446471.1">
    <property type="nucleotide sequence ID" value="NZ_JBHSOG010000030.1"/>
</dbReference>
<keyword evidence="5 6" id="KW-0472">Membrane</keyword>
<evidence type="ECO:0000313" key="7">
    <source>
        <dbReference type="EMBL" id="MFC5769363.1"/>
    </source>
</evidence>
<comment type="similarity">
    <text evidence="6">Belongs to the inorganic phosphate transporter (PiT) (TC 2.A.20) family.</text>
</comment>
<protein>
    <recommendedName>
        <fullName evidence="6">Phosphate transporter</fullName>
    </recommendedName>
</protein>
<name>A0ABW1APY2_9RHOO</name>
<keyword evidence="3 6" id="KW-0812">Transmembrane</keyword>
<feature type="transmembrane region" description="Helical" evidence="6">
    <location>
        <begin position="215"/>
        <end position="238"/>
    </location>
</feature>
<dbReference type="Pfam" id="PF01384">
    <property type="entry name" value="PHO4"/>
    <property type="match status" value="1"/>
</dbReference>
<feature type="transmembrane region" description="Helical" evidence="6">
    <location>
        <begin position="80"/>
        <end position="103"/>
    </location>
</feature>
<evidence type="ECO:0000313" key="8">
    <source>
        <dbReference type="Proteomes" id="UP001595974"/>
    </source>
</evidence>
<dbReference type="EMBL" id="JBHSOG010000030">
    <property type="protein sequence ID" value="MFC5769363.1"/>
    <property type="molecule type" value="Genomic_DNA"/>
</dbReference>
<evidence type="ECO:0000256" key="5">
    <source>
        <dbReference type="ARBA" id="ARBA00023136"/>
    </source>
</evidence>
<evidence type="ECO:0000256" key="3">
    <source>
        <dbReference type="ARBA" id="ARBA00022692"/>
    </source>
</evidence>
<dbReference type="Proteomes" id="UP001595974">
    <property type="component" value="Unassembled WGS sequence"/>
</dbReference>
<feature type="transmembrane region" description="Helical" evidence="6">
    <location>
        <begin position="20"/>
        <end position="38"/>
    </location>
</feature>
<feature type="transmembrane region" description="Helical" evidence="6">
    <location>
        <begin position="374"/>
        <end position="393"/>
    </location>
</feature>
<keyword evidence="2 6" id="KW-0813">Transport</keyword>